<keyword evidence="1" id="KW-0472">Membrane</keyword>
<feature type="transmembrane region" description="Helical" evidence="1">
    <location>
        <begin position="123"/>
        <end position="143"/>
    </location>
</feature>
<keyword evidence="1" id="KW-1133">Transmembrane helix</keyword>
<proteinExistence type="predicted"/>
<comment type="caution">
    <text evidence="2">The sequence shown here is derived from an EMBL/GenBank/DDBJ whole genome shotgun (WGS) entry which is preliminary data.</text>
</comment>
<accession>A0ABQ5N3B3</accession>
<keyword evidence="1" id="KW-0812">Transmembrane</keyword>
<reference evidence="2 3" key="1">
    <citation type="journal article" date="2024" name="Int. J. Syst. Evol. Microbiol.">
        <title>Clostridium omnivorum sp. nov., isolated from anoxic soil under the treatment of reductive soil disinfestation.</title>
        <authorList>
            <person name="Ueki A."/>
            <person name="Tonouchi A."/>
            <person name="Kaku N."/>
            <person name="Honma S."/>
            <person name="Ueki K."/>
        </authorList>
    </citation>
    <scope>NUCLEOTIDE SEQUENCE [LARGE SCALE GENOMIC DNA]</scope>
    <source>
        <strain evidence="2 3">E14</strain>
    </source>
</reference>
<evidence type="ECO:0000313" key="2">
    <source>
        <dbReference type="EMBL" id="GLC29707.1"/>
    </source>
</evidence>
<name>A0ABQ5N3B3_9CLOT</name>
<feature type="transmembrane region" description="Helical" evidence="1">
    <location>
        <begin position="21"/>
        <end position="38"/>
    </location>
</feature>
<feature type="transmembrane region" description="Helical" evidence="1">
    <location>
        <begin position="318"/>
        <end position="339"/>
    </location>
</feature>
<organism evidence="2 3">
    <name type="scientific">Clostridium omnivorum</name>
    <dbReference type="NCBI Taxonomy" id="1604902"/>
    <lineage>
        <taxon>Bacteria</taxon>
        <taxon>Bacillati</taxon>
        <taxon>Bacillota</taxon>
        <taxon>Clostridia</taxon>
        <taxon>Eubacteriales</taxon>
        <taxon>Clostridiaceae</taxon>
        <taxon>Clostridium</taxon>
    </lineage>
</organism>
<keyword evidence="3" id="KW-1185">Reference proteome</keyword>
<feature type="transmembrane region" description="Helical" evidence="1">
    <location>
        <begin position="74"/>
        <end position="103"/>
    </location>
</feature>
<sequence>MYNRNRFSSSHNTIKIDSYSIVYICFLSAFLLNVSNFVVDYTRFRYFIYGLQLIGYIIGCVKFLLHSVSIKKLFFVNMIGILIIITSIQSGETILLSTFLLIIASRGVNFDNLVKFDLRFRSIGTILIIIFSKIGIVSNRIIFRENGAIDMMRESLGFSHPNRLALEILIISLDIMYIKYKKYSFKDIVVISFLLIFNVMVTDGRSSIYCQVILLIFIVFNFIFAKKVKIINSIEMIITKNAYTIFAICIGFSFYTAISYDYFSDKWAKLNTIFNARIGLAQNAIVSWGIHLLGQNISYITTVEAQINNVTNNGIDNMYVYLGVTFGGIILVIFLLFLLFDFRFVIKKGNIAATFALIIIVICGIMENQMLSAESNIFLICLGGILYKNNFYINDNIDD</sequence>
<dbReference type="RefSeq" id="WP_264848994.1">
    <property type="nucleotide sequence ID" value="NZ_BRXR01000001.1"/>
</dbReference>
<feature type="transmembrane region" description="Helical" evidence="1">
    <location>
        <begin position="206"/>
        <end position="225"/>
    </location>
</feature>
<feature type="transmembrane region" description="Helical" evidence="1">
    <location>
        <begin position="351"/>
        <end position="371"/>
    </location>
</feature>
<dbReference type="EMBL" id="BRXR01000001">
    <property type="protein sequence ID" value="GLC29707.1"/>
    <property type="molecule type" value="Genomic_DNA"/>
</dbReference>
<gene>
    <name evidence="2" type="ORF">bsdE14_11170</name>
</gene>
<evidence type="ECO:0000256" key="1">
    <source>
        <dbReference type="SAM" id="Phobius"/>
    </source>
</evidence>
<feature type="transmembrane region" description="Helical" evidence="1">
    <location>
        <begin position="44"/>
        <end position="65"/>
    </location>
</feature>
<feature type="transmembrane region" description="Helical" evidence="1">
    <location>
        <begin position="183"/>
        <end position="200"/>
    </location>
</feature>
<feature type="transmembrane region" description="Helical" evidence="1">
    <location>
        <begin position="237"/>
        <end position="258"/>
    </location>
</feature>
<protein>
    <submittedName>
        <fullName evidence="2">Uncharacterized protein</fullName>
    </submittedName>
</protein>
<evidence type="ECO:0000313" key="3">
    <source>
        <dbReference type="Proteomes" id="UP001208567"/>
    </source>
</evidence>
<dbReference type="Proteomes" id="UP001208567">
    <property type="component" value="Unassembled WGS sequence"/>
</dbReference>